<dbReference type="Gene3D" id="3.40.50.1010">
    <property type="entry name" value="5'-nuclease"/>
    <property type="match status" value="1"/>
</dbReference>
<dbReference type="InterPro" id="IPR029060">
    <property type="entry name" value="PIN-like_dom_sf"/>
</dbReference>
<keyword evidence="3" id="KW-1185">Reference proteome</keyword>
<accession>A0A068SFR3</accession>
<sequence length="1416" mass="161616">MGIKGLHQYLRTSNSLQQGVNVPQQLVENDTNIIFVDFCCEFFQLFQATSALELFRLQLRGATVINTSVLVLHEFLVVVLARLQHLLNQIPGLTTICLVFDGDPLYAKKETHKARKLRRQDAIKLARRRFPGSLDNISDRQLSKYVKQWLTFTADMKNSIIGKLDALGYLQYDENDLNQQGIVFLSAPLEADPVVVHLAENRANSAIISRDGDLFAYFGAVDVPRILKFNWDIGEQFGQGDMTTKRQLLNALAGHHIANDQELQMAQIEFAVHAAASGNDYAKNIPQISFVKIHQSLQALRPFAGNANNVLQRLVEALGNRANPFFVQCFQIALTQYARPIVGANDIRSVAMPFQVTENLLQYTGLEPPHPQTGPQEQGSRYMFLQPDGEYFQEQFGHTSPENIDALRPRPVGRPTTLAKRAKRFAGSQRYDDFKSNQTFMHPDGSEVKAYSYKSRLMVTCHAGLYSSVLAVRDRSALQATIITNALRTLVNKMSFARFASLQIADIAMRQAFTTLNLQQRHAFYSNFFHENKNVREMTWRRILLCATNYQPVQLPRGFSYQQRGQAIAAAMSIRLDDIVNENGGIHNGDQHVFKAYADDVAYSYLYQFMQDDPTTCHILLKARKIWYSGDFGTLHTLVPGIYLMDNMVTEIVHGLDLAFRQNVVRNFRARYCDYLRRRLQETAECPQGWNNNQDFRNTVIQAVQAETRQQATGIIQEDQTIAQGIRQAVIDFVQRMYTKYHNNLDGFGHNICTQELINEATVPEQWPANRDRLVRYLFQQIWNIPLYSGEDNRDMDEQADNQQAQQDIEQLPQGIQNAITNFINGERNLQVTNIPVNQYDIRACLGIDPPAPPQVIEQPTAIGLGIARPGNGNGNGDHNGDPGDNANYVGNADEDEFEEDDLEEEYYGRPLKGAASPLVPLMVHMLEHCNGYLTFPLVPHQPWGPIAIPFDHAFTQKAIFQGIKHLVNPQISDMQRRIIEAIQNGNMENADMLEQELDAMEAEINAFHRLTSTKNRFNQLFDIRRCATMINDQKQVTERGYRRWLDSDITWTKAGKKLKAKRFTPRPFFLTDGIRLYTIHVDWLRGKREGVQAKFMTELRRTTREAMIPILGPDNEGLRQGVNLSNHYRGVVGMDFGEVCAVASVYRPTNSTLQGSQLVIKRGFLYGRAFLNRDKYNKMKATNGIDHLLTELGASTYQGTYQQLVQFLDLIKANTRAYRLWMFQSKACVMRFKWDNSMSMRSRLDQACYLVTNQASATDIVPDERPLVFGFGLDGISQQSRRGAVTPMDQKLINALFRKIKQANRGRQVNARDICTRVDEYMTSQTCCRCIKNAEISQAEYHVRQATINDRMTQNAQGQVQLFRVVRCAQHPDQHTYHRDGNAAENMATILRYMIRFQRRPNRFIRQSRVLAAEQ</sequence>
<dbReference type="PRINTS" id="PR00853">
    <property type="entry name" value="XPGRADSUPER"/>
</dbReference>
<dbReference type="InterPro" id="IPR006084">
    <property type="entry name" value="XPG/Rad2"/>
</dbReference>
<dbReference type="GO" id="GO:0017108">
    <property type="term" value="F:5'-flap endonuclease activity"/>
    <property type="evidence" value="ECO:0007669"/>
    <property type="project" value="TreeGrafter"/>
</dbReference>
<dbReference type="PANTHER" id="PTHR11081:SF65">
    <property type="entry name" value="DNA DAMAGE-INDUCIBLE PROTEIN DIN7-RELATED"/>
    <property type="match status" value="1"/>
</dbReference>
<dbReference type="STRING" id="1263082.A0A068SFR3"/>
<reference evidence="2" key="1">
    <citation type="submission" date="2013-08" db="EMBL/GenBank/DDBJ databases">
        <title>Gene expansion shapes genome architecture in the human pathogen Lichtheimia corymbifera: an evolutionary genomics analysis in the ancient terrestrial Mucorales (Mucoromycotina).</title>
        <authorList>
            <person name="Schwartze V.U."/>
            <person name="Winter S."/>
            <person name="Shelest E."/>
            <person name="Marcet-Houben M."/>
            <person name="Horn F."/>
            <person name="Wehner S."/>
            <person name="Hoffmann K."/>
            <person name="Riege K."/>
            <person name="Sammeth M."/>
            <person name="Nowrousian M."/>
            <person name="Valiante V."/>
            <person name="Linde J."/>
            <person name="Jacobsen I.D."/>
            <person name="Marz M."/>
            <person name="Brakhage A.A."/>
            <person name="Gabaldon T."/>
            <person name="Bocker S."/>
            <person name="Voigt K."/>
        </authorList>
    </citation>
    <scope>NUCLEOTIDE SEQUENCE [LARGE SCALE GENOMIC DNA]</scope>
    <source>
        <strain evidence="2">FSU 9682</strain>
    </source>
</reference>
<gene>
    <name evidence="2" type="ORF">LCOR_10874.1</name>
</gene>
<dbReference type="Proteomes" id="UP000027586">
    <property type="component" value="Unassembled WGS sequence"/>
</dbReference>
<evidence type="ECO:0000256" key="1">
    <source>
        <dbReference type="SAM" id="Coils"/>
    </source>
</evidence>
<dbReference type="OrthoDB" id="2267145at2759"/>
<dbReference type="VEuPathDB" id="FungiDB:LCOR_10874.1"/>
<evidence type="ECO:0000313" key="2">
    <source>
        <dbReference type="EMBL" id="CDH60081.1"/>
    </source>
</evidence>
<dbReference type="PANTHER" id="PTHR11081">
    <property type="entry name" value="FLAP ENDONUCLEASE FAMILY MEMBER"/>
    <property type="match status" value="1"/>
</dbReference>
<protein>
    <submittedName>
        <fullName evidence="2">Uncharacterized protein</fullName>
    </submittedName>
</protein>
<keyword evidence="1" id="KW-0175">Coiled coil</keyword>
<comment type="caution">
    <text evidence="2">The sequence shown here is derived from an EMBL/GenBank/DDBJ whole genome shotgun (WGS) entry which is preliminary data.</text>
</comment>
<dbReference type="EMBL" id="CBTN010000082">
    <property type="protein sequence ID" value="CDH60081.1"/>
    <property type="molecule type" value="Genomic_DNA"/>
</dbReference>
<dbReference type="SUPFAM" id="SSF88723">
    <property type="entry name" value="PIN domain-like"/>
    <property type="match status" value="1"/>
</dbReference>
<evidence type="ECO:0000313" key="3">
    <source>
        <dbReference type="Proteomes" id="UP000027586"/>
    </source>
</evidence>
<name>A0A068SFR3_9FUNG</name>
<organism evidence="2 3">
    <name type="scientific">Lichtheimia corymbifera JMRC:FSU:9682</name>
    <dbReference type="NCBI Taxonomy" id="1263082"/>
    <lineage>
        <taxon>Eukaryota</taxon>
        <taxon>Fungi</taxon>
        <taxon>Fungi incertae sedis</taxon>
        <taxon>Mucoromycota</taxon>
        <taxon>Mucoromycotina</taxon>
        <taxon>Mucoromycetes</taxon>
        <taxon>Mucorales</taxon>
        <taxon>Lichtheimiaceae</taxon>
        <taxon>Lichtheimia</taxon>
    </lineage>
</organism>
<proteinExistence type="predicted"/>
<feature type="coiled-coil region" evidence="1">
    <location>
        <begin position="984"/>
        <end position="1011"/>
    </location>
</feature>